<keyword evidence="13 16" id="KW-0804">Transcription</keyword>
<comment type="similarity">
    <text evidence="16">Belongs to the ENY2 family.</text>
</comment>
<evidence type="ECO:0000256" key="15">
    <source>
        <dbReference type="ARBA" id="ARBA00023242"/>
    </source>
</evidence>
<evidence type="ECO:0000256" key="12">
    <source>
        <dbReference type="ARBA" id="ARBA00023159"/>
    </source>
</evidence>
<keyword evidence="7 16" id="KW-0509">mRNA transport</keyword>
<dbReference type="GO" id="GO:0000124">
    <property type="term" value="C:SAGA complex"/>
    <property type="evidence" value="ECO:0007669"/>
    <property type="project" value="UniProtKB-UniRule"/>
</dbReference>
<comment type="caution">
    <text evidence="18">The sequence shown here is derived from an EMBL/GenBank/DDBJ whole genome shotgun (WGS) entry which is preliminary data.</text>
</comment>
<proteinExistence type="inferred from homology"/>
<keyword evidence="12 16" id="KW-0010">Activator</keyword>
<sequence>MAMSYAADLLQNPDFESPPTNVTANATSQLLLLLTRANSIPGWSFNGTIWYATSGGNLSLPGNGHAVQLGENGRINQTFKAVGDVLDYVLTFTLAAQNENCANNHTASIPPPAGLWSIRLLSQEKICPDGNILANGGFEIGPAFLKNSNSSSSSSSSSGGVVLNEEAERFESPLQEWAIMGTIRYIDSKHYKVPQGKAAIQLLSGDPSGVHIDLNFPLGSAYKLNFTIGDANDSCVGYFIVYLQIGNQIMNFTMQSNGTGSAFNHDVSFNSESSGETSISFYSFNETRRRSDGVLCGPVLDNIIINALSYGSRIQLYKGLFMFTLCFAFIILLMKASTERPPTPDEEIERDREQTLEQIVSVKLLESGEKERLKELLREKLVECGWRDEMKALCREFARKKGRNNVSVDELIEAITPKGRASVPDAVKTEMLQRIHSVVASTKEGKA</sequence>
<dbReference type="InterPro" id="IPR038212">
    <property type="entry name" value="TF_EnY2_sf"/>
</dbReference>
<evidence type="ECO:0000256" key="16">
    <source>
        <dbReference type="HAMAP-Rule" id="MF_03046"/>
    </source>
</evidence>
<dbReference type="PANTHER" id="PTHR31265">
    <property type="entry name" value="OS02G0527500 PROTEIN-RELATED"/>
    <property type="match status" value="1"/>
</dbReference>
<dbReference type="Pfam" id="PF04862">
    <property type="entry name" value="DUF642"/>
    <property type="match status" value="2"/>
</dbReference>
<keyword evidence="4 16" id="KW-0813">Transport</keyword>
<evidence type="ECO:0000256" key="8">
    <source>
        <dbReference type="ARBA" id="ARBA00022853"/>
    </source>
</evidence>
<organism evidence="18 19">
    <name type="scientific">Penstemon smallii</name>
    <dbReference type="NCBI Taxonomy" id="265156"/>
    <lineage>
        <taxon>Eukaryota</taxon>
        <taxon>Viridiplantae</taxon>
        <taxon>Streptophyta</taxon>
        <taxon>Embryophyta</taxon>
        <taxon>Tracheophyta</taxon>
        <taxon>Spermatophyta</taxon>
        <taxon>Magnoliopsida</taxon>
        <taxon>eudicotyledons</taxon>
        <taxon>Gunneridae</taxon>
        <taxon>Pentapetalae</taxon>
        <taxon>asterids</taxon>
        <taxon>lamiids</taxon>
        <taxon>Lamiales</taxon>
        <taxon>Plantaginaceae</taxon>
        <taxon>Cheloneae</taxon>
        <taxon>Penstemon</taxon>
    </lineage>
</organism>
<keyword evidence="8 16" id="KW-0156">Chromatin regulator</keyword>
<evidence type="ECO:0000313" key="18">
    <source>
        <dbReference type="EMBL" id="KAL3818690.1"/>
    </source>
</evidence>
<dbReference type="HAMAP" id="MF_03046">
    <property type="entry name" value="ENY2_Sus1"/>
    <property type="match status" value="1"/>
</dbReference>
<keyword evidence="6" id="KW-0732">Signal</keyword>
<dbReference type="Gene3D" id="1.10.246.140">
    <property type="match status" value="1"/>
</dbReference>
<reference evidence="18 19" key="1">
    <citation type="submission" date="2024-12" db="EMBL/GenBank/DDBJ databases">
        <title>The unique morphological basis and parallel evolutionary history of personate flowers in Penstemon.</title>
        <authorList>
            <person name="Depatie T.H."/>
            <person name="Wessinger C.A."/>
        </authorList>
    </citation>
    <scope>NUCLEOTIDE SEQUENCE [LARGE SCALE GENOMIC DNA]</scope>
    <source>
        <strain evidence="18">WTNN_2</strain>
        <tissue evidence="18">Leaf</tissue>
    </source>
</reference>
<dbReference type="Pfam" id="PF10163">
    <property type="entry name" value="EnY2"/>
    <property type="match status" value="1"/>
</dbReference>
<comment type="subunit">
    <text evidence="16">Component of the nuclear pore complex (NPC)-associated TREX-2 complex (transcription and export complex 2). Component of the SAGA transcription coactivator-HAT complex. Within the SAGA complex, participates to a subcomplex of SAGA called the DUB module (deubiquitination module).</text>
</comment>
<evidence type="ECO:0000256" key="1">
    <source>
        <dbReference type="ARBA" id="ARBA00004196"/>
    </source>
</evidence>
<dbReference type="GO" id="GO:0005643">
    <property type="term" value="C:nuclear pore"/>
    <property type="evidence" value="ECO:0007669"/>
    <property type="project" value="UniProtKB-UniRule"/>
</dbReference>
<evidence type="ECO:0000256" key="5">
    <source>
        <dbReference type="ARBA" id="ARBA00022525"/>
    </source>
</evidence>
<dbReference type="InterPro" id="IPR052437">
    <property type="entry name" value="Pectin_Meth_Modulator"/>
</dbReference>
<keyword evidence="5" id="KW-0964">Secreted</keyword>
<dbReference type="InterPro" id="IPR006946">
    <property type="entry name" value="DGR2-like_dom"/>
</dbReference>
<evidence type="ECO:0000256" key="13">
    <source>
        <dbReference type="ARBA" id="ARBA00023163"/>
    </source>
</evidence>
<dbReference type="GO" id="GO:0005576">
    <property type="term" value="C:extracellular region"/>
    <property type="evidence" value="ECO:0007669"/>
    <property type="project" value="UniProtKB-SubCell"/>
</dbReference>
<dbReference type="GO" id="GO:0070390">
    <property type="term" value="C:transcription export complex 2"/>
    <property type="evidence" value="ECO:0007669"/>
    <property type="project" value="UniProtKB-UniRule"/>
</dbReference>
<comment type="subcellular location">
    <subcellularLocation>
        <location evidence="1">Cell envelope</location>
    </subcellularLocation>
    <subcellularLocation>
        <location evidence="3 16">Nucleus</location>
        <location evidence="3 16">Nucleoplasm</location>
    </subcellularLocation>
    <subcellularLocation>
        <location evidence="2">Secreted</location>
    </subcellularLocation>
</comment>
<evidence type="ECO:0000313" key="19">
    <source>
        <dbReference type="Proteomes" id="UP001634393"/>
    </source>
</evidence>
<evidence type="ECO:0000256" key="2">
    <source>
        <dbReference type="ARBA" id="ARBA00004613"/>
    </source>
</evidence>
<evidence type="ECO:0000256" key="10">
    <source>
        <dbReference type="ARBA" id="ARBA00023010"/>
    </source>
</evidence>
<dbReference type="PANTHER" id="PTHR31265:SF28">
    <property type="entry name" value="EMB|CAB87702.1"/>
    <property type="match status" value="1"/>
</dbReference>
<dbReference type="GO" id="GO:0015031">
    <property type="term" value="P:protein transport"/>
    <property type="evidence" value="ECO:0007669"/>
    <property type="project" value="UniProtKB-KW"/>
</dbReference>
<keyword evidence="10 16" id="KW-0811">Translocation</keyword>
<dbReference type="GO" id="GO:0071819">
    <property type="term" value="C:DUBm complex"/>
    <property type="evidence" value="ECO:0007669"/>
    <property type="project" value="UniProtKB-UniRule"/>
</dbReference>
<protein>
    <recommendedName>
        <fullName evidence="16">Transcription and mRNA export factor ENY2</fullName>
    </recommendedName>
    <alternativeName>
        <fullName evidence="16">Enhancer of yellow 2 transcription factor homolog</fullName>
    </alternativeName>
</protein>
<keyword evidence="19" id="KW-1185">Reference proteome</keyword>
<dbReference type="GO" id="GO:0003713">
    <property type="term" value="F:transcription coactivator activity"/>
    <property type="evidence" value="ECO:0007669"/>
    <property type="project" value="UniProtKB-UniRule"/>
</dbReference>
<evidence type="ECO:0000256" key="7">
    <source>
        <dbReference type="ARBA" id="ARBA00022816"/>
    </source>
</evidence>
<dbReference type="FunFam" id="1.10.246.140:FF:000001">
    <property type="entry name" value="Transcription and mRNA export factor ENY2"/>
    <property type="match status" value="1"/>
</dbReference>
<evidence type="ECO:0000256" key="11">
    <source>
        <dbReference type="ARBA" id="ARBA00023015"/>
    </source>
</evidence>
<dbReference type="GO" id="GO:0005654">
    <property type="term" value="C:nucleoplasm"/>
    <property type="evidence" value="ECO:0007669"/>
    <property type="project" value="UniProtKB-SubCell"/>
</dbReference>
<dbReference type="GO" id="GO:0006368">
    <property type="term" value="P:transcription elongation by RNA polymerase II"/>
    <property type="evidence" value="ECO:0007669"/>
    <property type="project" value="UniProtKB-UniRule"/>
</dbReference>
<feature type="domain" description="DUF642" evidence="17">
    <location>
        <begin position="171"/>
        <end position="305"/>
    </location>
</feature>
<dbReference type="EMBL" id="JBJXBP010000007">
    <property type="protein sequence ID" value="KAL3818690.1"/>
    <property type="molecule type" value="Genomic_DNA"/>
</dbReference>
<evidence type="ECO:0000256" key="9">
    <source>
        <dbReference type="ARBA" id="ARBA00022927"/>
    </source>
</evidence>
<evidence type="ECO:0000256" key="4">
    <source>
        <dbReference type="ARBA" id="ARBA00022448"/>
    </source>
</evidence>
<dbReference type="GO" id="GO:0006325">
    <property type="term" value="P:chromatin organization"/>
    <property type="evidence" value="ECO:0007669"/>
    <property type="project" value="UniProtKB-KW"/>
</dbReference>
<comment type="function">
    <text evidence="16">Involved in mRNA export coupled transcription activation by association with both the TREX-2 and the SAGA complexes. The transcription regulatory histone acetylation (HAT) complex SAGA is a multiprotein complex that activates transcription by remodeling chromatin and mediating histone acetylation and deubiquitination. Within the SAGA complex, participates to a subcomplex that specifically deubiquitinates histones. The SAGA complex is recruited to specific gene promoters by activators, where it is required for transcription. The TREX-2 complex functions in docking export-competent ribonucleoprotein particles (mRNPs) to the nuclear entrance of the nuclear pore complex (nuclear basket). TREX-2 participates in mRNA export and accurate chromatin positioning in the nucleus by tethering genes to the nuclear periphery.</text>
</comment>
<keyword evidence="9 16" id="KW-0653">Protein transport</keyword>
<evidence type="ECO:0000256" key="6">
    <source>
        <dbReference type="ARBA" id="ARBA00022729"/>
    </source>
</evidence>
<dbReference type="InterPro" id="IPR018783">
    <property type="entry name" value="TF_ENY2"/>
</dbReference>
<feature type="domain" description="DUF642" evidence="17">
    <location>
        <begin position="8"/>
        <end position="107"/>
    </location>
</feature>
<evidence type="ECO:0000256" key="3">
    <source>
        <dbReference type="ARBA" id="ARBA00004642"/>
    </source>
</evidence>
<accession>A0ABD3S2I7</accession>
<keyword evidence="14" id="KW-0325">Glycoprotein</keyword>
<evidence type="ECO:0000256" key="14">
    <source>
        <dbReference type="ARBA" id="ARBA00023180"/>
    </source>
</evidence>
<keyword evidence="11 16" id="KW-0805">Transcription regulation</keyword>
<keyword evidence="15 16" id="KW-0539">Nucleus</keyword>
<name>A0ABD3S2I7_9LAMI</name>
<dbReference type="GO" id="GO:0006406">
    <property type="term" value="P:mRNA export from nucleus"/>
    <property type="evidence" value="ECO:0007669"/>
    <property type="project" value="UniProtKB-UniRule"/>
</dbReference>
<gene>
    <name evidence="18" type="ORF">ACJIZ3_004595</name>
</gene>
<dbReference type="AlphaFoldDB" id="A0ABD3S2I7"/>
<dbReference type="Proteomes" id="UP001634393">
    <property type="component" value="Unassembled WGS sequence"/>
</dbReference>
<evidence type="ECO:0000259" key="17">
    <source>
        <dbReference type="Pfam" id="PF04862"/>
    </source>
</evidence>